<sequence length="173" mass="18930">MGTVQGAIRADEPLVEPDELRGSVSYRIRLLQIAAYKSFETVLAGFGTAPRYYGMLRIIQANPGIAQTRLAEAIFLDRSSLVPILDSMTRDGWIERRATPRDKRVRRVFLTPAGAQMLDRLGQEVDRHEAMMTAGLDGAEVDTLIGLLDRVDGNLRTALAHAAKPAPQNGATS</sequence>
<evidence type="ECO:0000313" key="2">
    <source>
        <dbReference type="EMBL" id="TMV15507.1"/>
    </source>
</evidence>
<dbReference type="Pfam" id="PF12802">
    <property type="entry name" value="MarR_2"/>
    <property type="match status" value="1"/>
</dbReference>
<dbReference type="Gene3D" id="1.10.10.10">
    <property type="entry name" value="Winged helix-like DNA-binding domain superfamily/Winged helix DNA-binding domain"/>
    <property type="match status" value="1"/>
</dbReference>
<reference evidence="2 3" key="1">
    <citation type="submission" date="2019-05" db="EMBL/GenBank/DDBJ databases">
        <title>Marivita sp. nov. isolated from sea sediment.</title>
        <authorList>
            <person name="Kim W."/>
        </authorList>
    </citation>
    <scope>NUCLEOTIDE SEQUENCE [LARGE SCALE GENOMIC DNA]</scope>
    <source>
        <strain evidence="2 3">CAU 1492</strain>
    </source>
</reference>
<gene>
    <name evidence="2" type="ORF">FGK64_06025</name>
</gene>
<dbReference type="PROSITE" id="PS50995">
    <property type="entry name" value="HTH_MARR_2"/>
    <property type="match status" value="1"/>
</dbReference>
<dbReference type="Proteomes" id="UP001191082">
    <property type="component" value="Unassembled WGS sequence"/>
</dbReference>
<dbReference type="EMBL" id="VCPC01000001">
    <property type="protein sequence ID" value="TMV15507.1"/>
    <property type="molecule type" value="Genomic_DNA"/>
</dbReference>
<comment type="caution">
    <text evidence="2">The sequence shown here is derived from an EMBL/GenBank/DDBJ whole genome shotgun (WGS) entry which is preliminary data.</text>
</comment>
<dbReference type="SMART" id="SM00347">
    <property type="entry name" value="HTH_MARR"/>
    <property type="match status" value="1"/>
</dbReference>
<evidence type="ECO:0000313" key="3">
    <source>
        <dbReference type="Proteomes" id="UP001191082"/>
    </source>
</evidence>
<dbReference type="RefSeq" id="WP_138862852.1">
    <property type="nucleotide sequence ID" value="NZ_VCPC01000001.1"/>
</dbReference>
<dbReference type="InterPro" id="IPR036390">
    <property type="entry name" value="WH_DNA-bd_sf"/>
</dbReference>
<feature type="domain" description="HTH marR-type" evidence="1">
    <location>
        <begin position="17"/>
        <end position="153"/>
    </location>
</feature>
<keyword evidence="3" id="KW-1185">Reference proteome</keyword>
<accession>A0ABY2XGD2</accession>
<dbReference type="InterPro" id="IPR039422">
    <property type="entry name" value="MarR/SlyA-like"/>
</dbReference>
<protein>
    <submittedName>
        <fullName evidence="2">MarR family transcriptional regulator</fullName>
    </submittedName>
</protein>
<dbReference type="InterPro" id="IPR000835">
    <property type="entry name" value="HTH_MarR-typ"/>
</dbReference>
<dbReference type="PRINTS" id="PR00598">
    <property type="entry name" value="HTHMARR"/>
</dbReference>
<dbReference type="PANTHER" id="PTHR33164">
    <property type="entry name" value="TRANSCRIPTIONAL REGULATOR, MARR FAMILY"/>
    <property type="match status" value="1"/>
</dbReference>
<proteinExistence type="predicted"/>
<dbReference type="SUPFAM" id="SSF46785">
    <property type="entry name" value="Winged helix' DNA-binding domain"/>
    <property type="match status" value="1"/>
</dbReference>
<dbReference type="InterPro" id="IPR036388">
    <property type="entry name" value="WH-like_DNA-bd_sf"/>
</dbReference>
<organism evidence="2 3">
    <name type="scientific">Arenibacterium halophilum</name>
    <dbReference type="NCBI Taxonomy" id="2583821"/>
    <lineage>
        <taxon>Bacteria</taxon>
        <taxon>Pseudomonadati</taxon>
        <taxon>Pseudomonadota</taxon>
        <taxon>Alphaproteobacteria</taxon>
        <taxon>Rhodobacterales</taxon>
        <taxon>Paracoccaceae</taxon>
        <taxon>Arenibacterium</taxon>
    </lineage>
</organism>
<name>A0ABY2XGD2_9RHOB</name>
<evidence type="ECO:0000259" key="1">
    <source>
        <dbReference type="PROSITE" id="PS50995"/>
    </source>
</evidence>
<dbReference type="PANTHER" id="PTHR33164:SF95">
    <property type="entry name" value="TRANSCRIPTIONAL REGULATOR"/>
    <property type="match status" value="1"/>
</dbReference>